<dbReference type="Pfam" id="PF01936">
    <property type="entry name" value="NYN"/>
    <property type="match status" value="1"/>
</dbReference>
<dbReference type="Proteomes" id="UP000629098">
    <property type="component" value="Unassembled WGS sequence"/>
</dbReference>
<evidence type="ECO:0000259" key="1">
    <source>
        <dbReference type="Pfam" id="PF01936"/>
    </source>
</evidence>
<comment type="caution">
    <text evidence="2">The sequence shown here is derived from an EMBL/GenBank/DDBJ whole genome shotgun (WGS) entry which is preliminary data.</text>
</comment>
<dbReference type="AlphaFoldDB" id="A0A8J6XLW7"/>
<keyword evidence="3" id="KW-1185">Reference proteome</keyword>
<dbReference type="EMBL" id="JACXAE010000063">
    <property type="protein sequence ID" value="MBD2774079.1"/>
    <property type="molecule type" value="Genomic_DNA"/>
</dbReference>
<dbReference type="RefSeq" id="WP_190830645.1">
    <property type="nucleotide sequence ID" value="NZ_CAWPPI010000063.1"/>
</dbReference>
<protein>
    <recommendedName>
        <fullName evidence="1">NYN domain-containing protein</fullName>
    </recommendedName>
</protein>
<dbReference type="InterPro" id="IPR021139">
    <property type="entry name" value="NYN"/>
</dbReference>
<name>A0A8J6XLW7_9CYAN</name>
<gene>
    <name evidence="2" type="ORF">ICL16_18865</name>
</gene>
<reference evidence="2" key="1">
    <citation type="submission" date="2020-09" db="EMBL/GenBank/DDBJ databases">
        <title>Iningainema tapete sp. nov. (Scytonemataceae, Cyanobacteria) from greenhouses in central Florida (USA) produces two types of nodularin with biosynthetic potential for microcystin-LR and anabaenopeptins.</title>
        <authorList>
            <person name="Berthold D.E."/>
            <person name="Lefler F.W."/>
            <person name="Huang I.-S."/>
            <person name="Abdulla H."/>
            <person name="Zimba P.V."/>
            <person name="Laughinghouse H.D. IV."/>
        </authorList>
    </citation>
    <scope>NUCLEOTIDE SEQUENCE</scope>
    <source>
        <strain evidence="2">BLCCT55</strain>
    </source>
</reference>
<organism evidence="2 3">
    <name type="scientific">Iningainema tapete BLCC-T55</name>
    <dbReference type="NCBI Taxonomy" id="2748662"/>
    <lineage>
        <taxon>Bacteria</taxon>
        <taxon>Bacillati</taxon>
        <taxon>Cyanobacteriota</taxon>
        <taxon>Cyanophyceae</taxon>
        <taxon>Nostocales</taxon>
        <taxon>Scytonemataceae</taxon>
        <taxon>Iningainema tapete</taxon>
    </lineage>
</organism>
<accession>A0A8J6XLW7</accession>
<feature type="domain" description="NYN" evidence="1">
    <location>
        <begin position="123"/>
        <end position="231"/>
    </location>
</feature>
<dbReference type="GO" id="GO:0004540">
    <property type="term" value="F:RNA nuclease activity"/>
    <property type="evidence" value="ECO:0007669"/>
    <property type="project" value="InterPro"/>
</dbReference>
<evidence type="ECO:0000313" key="3">
    <source>
        <dbReference type="Proteomes" id="UP000629098"/>
    </source>
</evidence>
<proteinExistence type="predicted"/>
<sequence length="439" mass="49927">MNNLLTTYDSALLNQISSHVCQAMIVIQQQQRELLLEKYRNVDWRSEHYQSSLTNKLTEVLSSTQDWEALVQQLQRFLTVLIPESSESEILIGLLEKIRQLNPRKPEINSSVIVDNLKSIAILLLDAENLQINTETEKFLTKVCTCPIQVKIAFANWRSLGKLDVDFHRRGYELIHVPAGKDNADGKMIAFGSSIHEYYPKAKEVLVCSSDTVMTNLCNHLQKNGLIVYRVSKQGQNLKILNSHSEMPTHFLFNPPSIKKFISEIKSIMKAEETRTANQWIKLSQISNIYYKNTSFSLDEVVSFHLPGKTIKDIFINEHEIAVHHLPEDTETYVALFKMHQVKETENNSSVQKQEINTKADLEQVIVKIISELASKNTNSYIPLENISSKFNQKYGEGITKLLKKLGLNRNLQTFLASECSSFQLQKTGAGTTVALKTA</sequence>
<evidence type="ECO:0000313" key="2">
    <source>
        <dbReference type="EMBL" id="MBD2774079.1"/>
    </source>
</evidence>